<dbReference type="CDD" id="cd02021">
    <property type="entry name" value="GntK"/>
    <property type="match status" value="1"/>
</dbReference>
<keyword evidence="11" id="KW-1185">Reference proteome</keyword>
<protein>
    <recommendedName>
        <fullName evidence="3 9">Gluconokinase</fullName>
        <ecNumber evidence="3 9">2.7.1.12</ecNumber>
    </recommendedName>
</protein>
<dbReference type="InterPro" id="IPR027417">
    <property type="entry name" value="P-loop_NTPase"/>
</dbReference>
<evidence type="ECO:0000256" key="6">
    <source>
        <dbReference type="ARBA" id="ARBA00022777"/>
    </source>
</evidence>
<dbReference type="InterPro" id="IPR006001">
    <property type="entry name" value="Therm_gnt_kin"/>
</dbReference>
<reference evidence="11" key="1">
    <citation type="journal article" date="2019" name="Int. J. Syst. Evol. Microbiol.">
        <title>The Global Catalogue of Microorganisms (GCM) 10K type strain sequencing project: providing services to taxonomists for standard genome sequencing and annotation.</title>
        <authorList>
            <consortium name="The Broad Institute Genomics Platform"/>
            <consortium name="The Broad Institute Genome Sequencing Center for Infectious Disease"/>
            <person name="Wu L."/>
            <person name="Ma J."/>
        </authorList>
    </citation>
    <scope>NUCLEOTIDE SEQUENCE [LARGE SCALE GENOMIC DNA]</scope>
    <source>
        <strain evidence="11">NBRC 108725</strain>
    </source>
</reference>
<dbReference type="RefSeq" id="WP_286278124.1">
    <property type="nucleotide sequence ID" value="NZ_AP027731.1"/>
</dbReference>
<dbReference type="PANTHER" id="PTHR43442">
    <property type="entry name" value="GLUCONOKINASE-RELATED"/>
    <property type="match status" value="1"/>
</dbReference>
<gene>
    <name evidence="10" type="ORF">GCM10025866_06120</name>
</gene>
<dbReference type="Gene3D" id="3.40.50.300">
    <property type="entry name" value="P-loop containing nucleotide triphosphate hydrolases"/>
    <property type="match status" value="1"/>
</dbReference>
<evidence type="ECO:0000313" key="11">
    <source>
        <dbReference type="Proteomes" id="UP001321498"/>
    </source>
</evidence>
<evidence type="ECO:0000256" key="7">
    <source>
        <dbReference type="ARBA" id="ARBA00022840"/>
    </source>
</evidence>
<evidence type="ECO:0000256" key="1">
    <source>
        <dbReference type="ARBA" id="ARBA00004761"/>
    </source>
</evidence>
<dbReference type="PANTHER" id="PTHR43442:SF3">
    <property type="entry name" value="GLUCONOKINASE-RELATED"/>
    <property type="match status" value="1"/>
</dbReference>
<keyword evidence="6 9" id="KW-0418">Kinase</keyword>
<comment type="similarity">
    <text evidence="2 9">Belongs to the gluconokinase GntK/GntV family.</text>
</comment>
<sequence length="171" mass="18243">MPQPLALVVMGVSGCGKSTVGELLAQELQVDFLDADDLHTPEHKAKMHAGIPLTDADRRPWLATVGAAMKAETDAGRSVVVACSALRRIYRDALREAAAGPVFFVHLHGSRELLESRLGRREGHFMPPTLLDSQLATLEPLEPDEAGVVVDIALSPQAAVDAAVAALPRVR</sequence>
<evidence type="ECO:0000313" key="10">
    <source>
        <dbReference type="EMBL" id="BDZ44703.1"/>
    </source>
</evidence>
<dbReference type="Pfam" id="PF13671">
    <property type="entry name" value="AAA_33"/>
    <property type="match status" value="1"/>
</dbReference>
<comment type="catalytic activity">
    <reaction evidence="8 9">
        <text>D-gluconate + ATP = 6-phospho-D-gluconate + ADP + H(+)</text>
        <dbReference type="Rhea" id="RHEA:19433"/>
        <dbReference type="ChEBI" id="CHEBI:15378"/>
        <dbReference type="ChEBI" id="CHEBI:18391"/>
        <dbReference type="ChEBI" id="CHEBI:30616"/>
        <dbReference type="ChEBI" id="CHEBI:58759"/>
        <dbReference type="ChEBI" id="CHEBI:456216"/>
        <dbReference type="EC" id="2.7.1.12"/>
    </reaction>
</comment>
<dbReference type="EMBL" id="AP027731">
    <property type="protein sequence ID" value="BDZ44703.1"/>
    <property type="molecule type" value="Genomic_DNA"/>
</dbReference>
<evidence type="ECO:0000256" key="2">
    <source>
        <dbReference type="ARBA" id="ARBA00008420"/>
    </source>
</evidence>
<name>A0ABM8G946_9MICO</name>
<evidence type="ECO:0000256" key="3">
    <source>
        <dbReference type="ARBA" id="ARBA00012054"/>
    </source>
</evidence>
<keyword evidence="5 9" id="KW-0547">Nucleotide-binding</keyword>
<proteinExistence type="inferred from homology"/>
<keyword evidence="7 9" id="KW-0067">ATP-binding</keyword>
<organism evidence="10 11">
    <name type="scientific">Naasia aerilata</name>
    <dbReference type="NCBI Taxonomy" id="1162966"/>
    <lineage>
        <taxon>Bacteria</taxon>
        <taxon>Bacillati</taxon>
        <taxon>Actinomycetota</taxon>
        <taxon>Actinomycetes</taxon>
        <taxon>Micrococcales</taxon>
        <taxon>Microbacteriaceae</taxon>
        <taxon>Naasia</taxon>
    </lineage>
</organism>
<evidence type="ECO:0000256" key="8">
    <source>
        <dbReference type="ARBA" id="ARBA00048090"/>
    </source>
</evidence>
<accession>A0ABM8G946</accession>
<evidence type="ECO:0000256" key="4">
    <source>
        <dbReference type="ARBA" id="ARBA00022679"/>
    </source>
</evidence>
<dbReference type="EC" id="2.7.1.12" evidence="3 9"/>
<keyword evidence="4 9" id="KW-0808">Transferase</keyword>
<evidence type="ECO:0000256" key="5">
    <source>
        <dbReference type="ARBA" id="ARBA00022741"/>
    </source>
</evidence>
<comment type="pathway">
    <text evidence="1">Carbohydrate acid metabolism.</text>
</comment>
<dbReference type="SUPFAM" id="SSF52540">
    <property type="entry name" value="P-loop containing nucleoside triphosphate hydrolases"/>
    <property type="match status" value="1"/>
</dbReference>
<evidence type="ECO:0000256" key="9">
    <source>
        <dbReference type="RuleBase" id="RU363066"/>
    </source>
</evidence>
<dbReference type="Proteomes" id="UP001321498">
    <property type="component" value="Chromosome"/>
</dbReference>
<dbReference type="NCBIfam" id="TIGR01313">
    <property type="entry name" value="therm_gnt_kin"/>
    <property type="match status" value="1"/>
</dbReference>